<organism evidence="2">
    <name type="scientific">Petromyces alliaceus</name>
    <name type="common">Aspergillus alliaceus</name>
    <dbReference type="NCBI Taxonomy" id="209559"/>
    <lineage>
        <taxon>Eukaryota</taxon>
        <taxon>Fungi</taxon>
        <taxon>Dikarya</taxon>
        <taxon>Ascomycota</taxon>
        <taxon>Pezizomycotina</taxon>
        <taxon>Eurotiomycetes</taxon>
        <taxon>Eurotiomycetidae</taxon>
        <taxon>Eurotiales</taxon>
        <taxon>Aspergillaceae</taxon>
        <taxon>Aspergillus</taxon>
        <taxon>Aspergillus subgen. Circumdati</taxon>
    </lineage>
</organism>
<reference evidence="2" key="1">
    <citation type="submission" date="2019-04" db="EMBL/GenBank/DDBJ databases">
        <title>Friends and foes A comparative genomics studyof 23 Aspergillus species from section Flavi.</title>
        <authorList>
            <consortium name="DOE Joint Genome Institute"/>
            <person name="Kjaerbolling I."/>
            <person name="Vesth T."/>
            <person name="Frisvad J.C."/>
            <person name="Nybo J.L."/>
            <person name="Theobald S."/>
            <person name="Kildgaard S."/>
            <person name="Isbrandt T."/>
            <person name="Kuo A."/>
            <person name="Sato A."/>
            <person name="Lyhne E.K."/>
            <person name="Kogle M.E."/>
            <person name="Wiebenga A."/>
            <person name="Kun R.S."/>
            <person name="Lubbers R.J."/>
            <person name="Makela M.R."/>
            <person name="Barry K."/>
            <person name="Chovatia M."/>
            <person name="Clum A."/>
            <person name="Daum C."/>
            <person name="Haridas S."/>
            <person name="He G."/>
            <person name="LaButti K."/>
            <person name="Lipzen A."/>
            <person name="Mondo S."/>
            <person name="Riley R."/>
            <person name="Salamov A."/>
            <person name="Simmons B.A."/>
            <person name="Magnuson J.K."/>
            <person name="Henrissat B."/>
            <person name="Mortensen U.H."/>
            <person name="Larsen T.O."/>
            <person name="Devries R.P."/>
            <person name="Grigoriev I.V."/>
            <person name="Machida M."/>
            <person name="Baker S.E."/>
            <person name="Andersen M.R."/>
        </authorList>
    </citation>
    <scope>NUCLEOTIDE SEQUENCE [LARGE SCALE GENOMIC DNA]</scope>
    <source>
        <strain evidence="2">IBT 14317</strain>
    </source>
</reference>
<gene>
    <name evidence="2" type="ORF">BDV23DRAFT_1700</name>
</gene>
<dbReference type="AlphaFoldDB" id="A0A5N7CR31"/>
<evidence type="ECO:0000313" key="2">
    <source>
        <dbReference type="EMBL" id="KAE8396555.1"/>
    </source>
</evidence>
<protein>
    <submittedName>
        <fullName evidence="2">Uncharacterized protein</fullName>
    </submittedName>
</protein>
<keyword evidence="1" id="KW-0472">Membrane</keyword>
<feature type="transmembrane region" description="Helical" evidence="1">
    <location>
        <begin position="27"/>
        <end position="50"/>
    </location>
</feature>
<keyword evidence="1" id="KW-0812">Transmembrane</keyword>
<accession>A0A5N7CR31</accession>
<dbReference type="Proteomes" id="UP000326877">
    <property type="component" value="Unassembled WGS sequence"/>
</dbReference>
<keyword evidence="1" id="KW-1133">Transmembrane helix</keyword>
<dbReference type="EMBL" id="ML735214">
    <property type="protein sequence ID" value="KAE8396555.1"/>
    <property type="molecule type" value="Genomic_DNA"/>
</dbReference>
<evidence type="ECO:0000256" key="1">
    <source>
        <dbReference type="SAM" id="Phobius"/>
    </source>
</evidence>
<name>A0A5N7CR31_PETAA</name>
<proteinExistence type="predicted"/>
<sequence>MGSFMGYSTDWLRVQRYKERCGRSARFSFFFFLFPFSFFFFLILFGVGAYSMSSWTQNKTCTIACKVGHSRSLRFFSTYTVILLMLRV</sequence>